<dbReference type="InterPro" id="IPR036770">
    <property type="entry name" value="Ankyrin_rpt-contain_sf"/>
</dbReference>
<feature type="domain" description="PGG" evidence="9">
    <location>
        <begin position="238"/>
        <end position="348"/>
    </location>
</feature>
<dbReference type="Proteomes" id="UP000250321">
    <property type="component" value="Unassembled WGS sequence"/>
</dbReference>
<evidence type="ECO:0000256" key="7">
    <source>
        <dbReference type="PROSITE-ProRule" id="PRU00023"/>
    </source>
</evidence>
<feature type="transmembrane region" description="Helical" evidence="8">
    <location>
        <begin position="325"/>
        <end position="348"/>
    </location>
</feature>
<keyword evidence="11" id="KW-1185">Reference proteome</keyword>
<evidence type="ECO:0000313" key="11">
    <source>
        <dbReference type="Proteomes" id="UP000250321"/>
    </source>
</evidence>
<dbReference type="Gene3D" id="1.25.40.20">
    <property type="entry name" value="Ankyrin repeat-containing domain"/>
    <property type="match status" value="1"/>
</dbReference>
<sequence length="413" mass="46100">MEPRDEKGRTPLHCAASIGYLEGVRLLLGKRLSDCHQEDNDGNFPIHSASSKGHVDIVRELLRHCPDSKELTNSSGQNILHVAARCRKDNLVNYFLKKVKFQMLINQKDNDGNTPLHLATMHRHPKVVYILTWDRRTNLKLLNNSGMTALDIAESTLATIVSYHGRLTWMVLKSAGAQRAQSLHVLLRNKETSPQELLAQVADTGGDFSTKRESEDAGTKVISSSTTGSTHFRLPNEESIRDRVNTLFVVATLVATVTFAAAFTMPGGYKNSGPHEGMATLLTKFMFQAFVIFNTIAMYSAILVAVCLIWAQLGDLNLVHTALRFALPLLAIALTTLSLAFMTGVYAVVINLHWLAYVVLILGILFIFTVLVVFTPLFFETTSRFHIVRYITYYPFCMEVLASQSHNDDQEED</sequence>
<dbReference type="SUPFAM" id="SSF48403">
    <property type="entry name" value="Ankyrin repeat"/>
    <property type="match status" value="1"/>
</dbReference>
<keyword evidence="3" id="KW-0677">Repeat</keyword>
<organism evidence="10 11">
    <name type="scientific">Prunus yedoensis var. nudiflora</name>
    <dbReference type="NCBI Taxonomy" id="2094558"/>
    <lineage>
        <taxon>Eukaryota</taxon>
        <taxon>Viridiplantae</taxon>
        <taxon>Streptophyta</taxon>
        <taxon>Embryophyta</taxon>
        <taxon>Tracheophyta</taxon>
        <taxon>Spermatophyta</taxon>
        <taxon>Magnoliopsida</taxon>
        <taxon>eudicotyledons</taxon>
        <taxon>Gunneridae</taxon>
        <taxon>Pentapetalae</taxon>
        <taxon>rosids</taxon>
        <taxon>fabids</taxon>
        <taxon>Rosales</taxon>
        <taxon>Rosaceae</taxon>
        <taxon>Amygdaloideae</taxon>
        <taxon>Amygdaleae</taxon>
        <taxon>Prunus</taxon>
    </lineage>
</organism>
<evidence type="ECO:0000259" key="9">
    <source>
        <dbReference type="Pfam" id="PF13962"/>
    </source>
</evidence>
<feature type="repeat" description="ANK" evidence="7">
    <location>
        <begin position="7"/>
        <end position="28"/>
    </location>
</feature>
<comment type="subcellular location">
    <subcellularLocation>
        <location evidence="1">Membrane</location>
        <topology evidence="1">Multi-pass membrane protein</topology>
    </subcellularLocation>
</comment>
<gene>
    <name evidence="10" type="ORF">Pyn_09640</name>
</gene>
<dbReference type="PROSITE" id="PS50088">
    <property type="entry name" value="ANK_REPEAT"/>
    <property type="match status" value="3"/>
</dbReference>
<feature type="transmembrane region" description="Helical" evidence="8">
    <location>
        <begin position="285"/>
        <end position="313"/>
    </location>
</feature>
<reference evidence="10 11" key="1">
    <citation type="submission" date="2018-02" db="EMBL/GenBank/DDBJ databases">
        <title>Draft genome of wild Prunus yedoensis var. nudiflora.</title>
        <authorList>
            <person name="Baek S."/>
            <person name="Kim J.-H."/>
            <person name="Choi K."/>
            <person name="Kim G.-B."/>
            <person name="Cho A."/>
            <person name="Jang H."/>
            <person name="Shin C.-H."/>
            <person name="Yu H.-J."/>
            <person name="Mun J.-H."/>
        </authorList>
    </citation>
    <scope>NUCLEOTIDE SEQUENCE [LARGE SCALE GENOMIC DNA]</scope>
    <source>
        <strain evidence="11">cv. Jeju island</strain>
        <tissue evidence="10">Leaf</tissue>
    </source>
</reference>
<dbReference type="PANTHER" id="PTHR24186">
    <property type="entry name" value="PROTEIN PHOSPHATASE 1 REGULATORY SUBUNIT"/>
    <property type="match status" value="1"/>
</dbReference>
<dbReference type="AlphaFoldDB" id="A0A314YP88"/>
<protein>
    <submittedName>
        <fullName evidence="10">Protein ACCELERATED CELL DEATH 6-like</fullName>
    </submittedName>
</protein>
<evidence type="ECO:0000256" key="3">
    <source>
        <dbReference type="ARBA" id="ARBA00022737"/>
    </source>
</evidence>
<dbReference type="GO" id="GO:0005886">
    <property type="term" value="C:plasma membrane"/>
    <property type="evidence" value="ECO:0007669"/>
    <property type="project" value="TreeGrafter"/>
</dbReference>
<accession>A0A314YP88</accession>
<dbReference type="PANTHER" id="PTHR24186:SF46">
    <property type="entry name" value="PROTEIN ACCELERATED CELL DEATH 6-LIKE"/>
    <property type="match status" value="1"/>
</dbReference>
<dbReference type="Pfam" id="PF12796">
    <property type="entry name" value="Ank_2"/>
    <property type="match status" value="1"/>
</dbReference>
<dbReference type="Pfam" id="PF00023">
    <property type="entry name" value="Ank"/>
    <property type="match status" value="1"/>
</dbReference>
<proteinExistence type="predicted"/>
<evidence type="ECO:0000313" key="10">
    <source>
        <dbReference type="EMBL" id="PQQ08167.1"/>
    </source>
</evidence>
<comment type="caution">
    <text evidence="10">The sequence shown here is derived from an EMBL/GenBank/DDBJ whole genome shotgun (WGS) entry which is preliminary data.</text>
</comment>
<dbReference type="STRING" id="2094558.A0A314YP88"/>
<keyword evidence="5 7" id="KW-0040">ANK repeat</keyword>
<feature type="repeat" description="ANK" evidence="7">
    <location>
        <begin position="111"/>
        <end position="131"/>
    </location>
</feature>
<evidence type="ECO:0000256" key="8">
    <source>
        <dbReference type="SAM" id="Phobius"/>
    </source>
</evidence>
<keyword evidence="4 8" id="KW-1133">Transmembrane helix</keyword>
<dbReference type="InterPro" id="IPR026961">
    <property type="entry name" value="PGG_dom"/>
</dbReference>
<evidence type="ECO:0000256" key="4">
    <source>
        <dbReference type="ARBA" id="ARBA00022989"/>
    </source>
</evidence>
<dbReference type="EMBL" id="PJQY01000758">
    <property type="protein sequence ID" value="PQQ08167.1"/>
    <property type="molecule type" value="Genomic_DNA"/>
</dbReference>
<feature type="transmembrane region" description="Helical" evidence="8">
    <location>
        <begin position="244"/>
        <end position="265"/>
    </location>
</feature>
<evidence type="ECO:0000256" key="2">
    <source>
        <dbReference type="ARBA" id="ARBA00022692"/>
    </source>
</evidence>
<dbReference type="Pfam" id="PF13962">
    <property type="entry name" value="PGG"/>
    <property type="match status" value="1"/>
</dbReference>
<evidence type="ECO:0000256" key="5">
    <source>
        <dbReference type="ARBA" id="ARBA00023043"/>
    </source>
</evidence>
<dbReference type="SMART" id="SM00248">
    <property type="entry name" value="ANK"/>
    <property type="match status" value="4"/>
</dbReference>
<evidence type="ECO:0000256" key="6">
    <source>
        <dbReference type="ARBA" id="ARBA00023136"/>
    </source>
</evidence>
<dbReference type="PROSITE" id="PS50297">
    <property type="entry name" value="ANK_REP_REGION"/>
    <property type="match status" value="3"/>
</dbReference>
<keyword evidence="6 8" id="KW-0472">Membrane</keyword>
<dbReference type="OrthoDB" id="598775at2759"/>
<name>A0A314YP88_PRUYE</name>
<evidence type="ECO:0000256" key="1">
    <source>
        <dbReference type="ARBA" id="ARBA00004141"/>
    </source>
</evidence>
<feature type="repeat" description="ANK" evidence="7">
    <location>
        <begin position="41"/>
        <end position="73"/>
    </location>
</feature>
<keyword evidence="2 8" id="KW-0812">Transmembrane</keyword>
<feature type="transmembrane region" description="Helical" evidence="8">
    <location>
        <begin position="354"/>
        <end position="379"/>
    </location>
</feature>
<dbReference type="InterPro" id="IPR002110">
    <property type="entry name" value="Ankyrin_rpt"/>
</dbReference>